<dbReference type="EMBL" id="JBBPEH010000011">
    <property type="protein sequence ID" value="KAK7532418.1"/>
    <property type="molecule type" value="Genomic_DNA"/>
</dbReference>
<sequence length="174" mass="19182">MLFVVCWRWSGEERRGGTYCAGLLVCLHLYRYLFRFIIVGGVSTSHLAHLTYTPAHLHLLLLLLDTKPTKPTSTSAAAAAPLADIAHNRLHIQSLSSRQRATRRRGDACDALCFKRGAGSGWLVCAVESPRPEAAALRRTLQRCGSWPARLTGREAVSRVLRGCVWLEVACSTV</sequence>
<dbReference type="RefSeq" id="XP_066652086.1">
    <property type="nucleotide sequence ID" value="XM_066793673.1"/>
</dbReference>
<evidence type="ECO:0000313" key="1">
    <source>
        <dbReference type="EMBL" id="KAK7532418.1"/>
    </source>
</evidence>
<keyword evidence="2" id="KW-1185">Reference proteome</keyword>
<proteinExistence type="predicted"/>
<dbReference type="Proteomes" id="UP001360953">
    <property type="component" value="Unassembled WGS sequence"/>
</dbReference>
<name>A0ABR1LB04_9PEZI</name>
<comment type="caution">
    <text evidence="1">The sequence shown here is derived from an EMBL/GenBank/DDBJ whole genome shotgun (WGS) entry which is preliminary data.</text>
</comment>
<protein>
    <submittedName>
        <fullName evidence="1">Uncharacterized protein</fullName>
    </submittedName>
</protein>
<reference evidence="1 2" key="1">
    <citation type="submission" date="2024-04" db="EMBL/GenBank/DDBJ databases">
        <title>Phyllosticta paracitricarpa is synonymous to the EU quarantine fungus P. citricarpa based on phylogenomic analyses.</title>
        <authorList>
            <consortium name="Lawrence Berkeley National Laboratory"/>
            <person name="Van ingen-buijs V.A."/>
            <person name="Van westerhoven A.C."/>
            <person name="Haridas S."/>
            <person name="Skiadas P."/>
            <person name="Martin F."/>
            <person name="Groenewald J.Z."/>
            <person name="Crous P.W."/>
            <person name="Seidl M.F."/>
        </authorList>
    </citation>
    <scope>NUCLEOTIDE SEQUENCE [LARGE SCALE GENOMIC DNA]</scope>
    <source>
        <strain evidence="1 2">CPC 17464</strain>
    </source>
</reference>
<dbReference type="GeneID" id="92026579"/>
<accession>A0ABR1LB04</accession>
<organism evidence="1 2">
    <name type="scientific">Phyllosticta citribraziliensis</name>
    <dbReference type="NCBI Taxonomy" id="989973"/>
    <lineage>
        <taxon>Eukaryota</taxon>
        <taxon>Fungi</taxon>
        <taxon>Dikarya</taxon>
        <taxon>Ascomycota</taxon>
        <taxon>Pezizomycotina</taxon>
        <taxon>Dothideomycetes</taxon>
        <taxon>Dothideomycetes incertae sedis</taxon>
        <taxon>Botryosphaeriales</taxon>
        <taxon>Phyllostictaceae</taxon>
        <taxon>Phyllosticta</taxon>
    </lineage>
</organism>
<evidence type="ECO:0000313" key="2">
    <source>
        <dbReference type="Proteomes" id="UP001360953"/>
    </source>
</evidence>
<gene>
    <name evidence="1" type="ORF">J3D65DRAFT_105464</name>
</gene>